<dbReference type="Gene3D" id="3.40.640.10">
    <property type="entry name" value="Type I PLP-dependent aspartate aminotransferase-like (Major domain)"/>
    <property type="match status" value="1"/>
</dbReference>
<evidence type="ECO:0000256" key="2">
    <source>
        <dbReference type="ARBA" id="ARBA00007441"/>
    </source>
</evidence>
<sequence>MELPVGSDYVHFEARVKRLMTENRPVRPEPGRHNLDPHLDRYAARTAGMTASEIRALFAVASRPEVVSLAGGMPNLAALPLDTLSAQVGELIAEDGLVALQYGSAHGVPALREQICEIMALEGIKAHPDDVVVTVGSQMGLDMVTRLFCDPGDVIIAEGPSYVGALGSFAAYQADVVHVAMDDHGLVPEGLRAALAETRKAGRLVKFLYTIPNFHNPGGVTLAVERRAEIVEICRENDILIVEDNPYGLLGFSGQTYPALRSIDPDNVVYLGSFSKTFASGLRVGWVLAPHAVREKLVLAAESATLCPPTLNQLIVSRYLSTHDWMGQIKTFRENYRERRDAILSALEQHMPAGCSWTKPDGGFYVWMTVPEGVDTKAMLPRAVTARVAYASGTGFYADGFGSRQLRLSYCYPTPERIREGVRRLAAVLESEMDLARTFGNASPRSISGPQNPSPDTV</sequence>
<dbReference type="KEGG" id="aja:AJAP_42270"/>
<dbReference type="PANTHER" id="PTHR42790:SF19">
    <property type="entry name" value="KYNURENINE_ALPHA-AMINOADIPATE AMINOTRANSFERASE, MITOCHONDRIAL"/>
    <property type="match status" value="1"/>
</dbReference>
<dbReference type="InterPro" id="IPR015422">
    <property type="entry name" value="PyrdxlP-dep_Trfase_small"/>
</dbReference>
<evidence type="ECO:0000256" key="7">
    <source>
        <dbReference type="ARBA" id="ARBA00023194"/>
    </source>
</evidence>
<evidence type="ECO:0000256" key="4">
    <source>
        <dbReference type="ARBA" id="ARBA00022576"/>
    </source>
</evidence>
<keyword evidence="5" id="KW-0808">Transferase</keyword>
<name>A0A075V4E0_9PSEU</name>
<dbReference type="InterPro" id="IPR004839">
    <property type="entry name" value="Aminotransferase_I/II_large"/>
</dbReference>
<dbReference type="InterPro" id="IPR015421">
    <property type="entry name" value="PyrdxlP-dep_Trfase_major"/>
</dbReference>
<comment type="similarity">
    <text evidence="2">Belongs to the class-I pyridoxal-phosphate-dependent aminotransferase family.</text>
</comment>
<evidence type="ECO:0000256" key="6">
    <source>
        <dbReference type="ARBA" id="ARBA00022898"/>
    </source>
</evidence>
<dbReference type="Proteomes" id="UP000028492">
    <property type="component" value="Chromosome"/>
</dbReference>
<dbReference type="InterPro" id="IPR015424">
    <property type="entry name" value="PyrdxlP-dep_Trfase"/>
</dbReference>
<accession>A0A075V4E0</accession>
<keyword evidence="7" id="KW-0045">Antibiotic biosynthesis</keyword>
<protein>
    <recommendedName>
        <fullName evidence="8">Aminotransferase class I/classII large domain-containing protein</fullName>
    </recommendedName>
</protein>
<dbReference type="SUPFAM" id="SSF53383">
    <property type="entry name" value="PLP-dependent transferases"/>
    <property type="match status" value="1"/>
</dbReference>
<dbReference type="GO" id="GO:0030170">
    <property type="term" value="F:pyridoxal phosphate binding"/>
    <property type="evidence" value="ECO:0007669"/>
    <property type="project" value="InterPro"/>
</dbReference>
<dbReference type="GO" id="GO:0017000">
    <property type="term" value="P:antibiotic biosynthetic process"/>
    <property type="evidence" value="ECO:0007669"/>
    <property type="project" value="UniProtKB-KW"/>
</dbReference>
<dbReference type="PANTHER" id="PTHR42790">
    <property type="entry name" value="AMINOTRANSFERASE"/>
    <property type="match status" value="1"/>
</dbReference>
<evidence type="ECO:0000256" key="5">
    <source>
        <dbReference type="ARBA" id="ARBA00022679"/>
    </source>
</evidence>
<dbReference type="Gene3D" id="3.90.1150.10">
    <property type="entry name" value="Aspartate Aminotransferase, domain 1"/>
    <property type="match status" value="1"/>
</dbReference>
<evidence type="ECO:0000259" key="8">
    <source>
        <dbReference type="Pfam" id="PF00155"/>
    </source>
</evidence>
<reference evidence="9 10" key="1">
    <citation type="journal article" date="2014" name="J. Biotechnol.">
        <title>Complete genome sequence of the actinobacterium Amycolatopsis japonica MG417-CF17(T) (=DSM 44213T) producing (S,S)-N,N'-ethylenediaminedisuccinic acid.</title>
        <authorList>
            <person name="Stegmann E."/>
            <person name="Albersmeier A."/>
            <person name="Spohn M."/>
            <person name="Gert H."/>
            <person name="Weber T."/>
            <person name="Wohlleben W."/>
            <person name="Kalinowski J."/>
            <person name="Ruckert C."/>
        </authorList>
    </citation>
    <scope>NUCLEOTIDE SEQUENCE [LARGE SCALE GENOMIC DNA]</scope>
    <source>
        <strain evidence="10">MG417-CF17 (DSM 44213)</strain>
    </source>
</reference>
<evidence type="ECO:0000313" key="9">
    <source>
        <dbReference type="EMBL" id="AIG81227.1"/>
    </source>
</evidence>
<evidence type="ECO:0000256" key="1">
    <source>
        <dbReference type="ARBA" id="ARBA00001933"/>
    </source>
</evidence>
<organism evidence="9 10">
    <name type="scientific">Amycolatopsis japonica</name>
    <dbReference type="NCBI Taxonomy" id="208439"/>
    <lineage>
        <taxon>Bacteria</taxon>
        <taxon>Bacillati</taxon>
        <taxon>Actinomycetota</taxon>
        <taxon>Actinomycetes</taxon>
        <taxon>Pseudonocardiales</taxon>
        <taxon>Pseudonocardiaceae</taxon>
        <taxon>Amycolatopsis</taxon>
        <taxon>Amycolatopsis japonica group</taxon>
    </lineage>
</organism>
<proteinExistence type="inferred from homology"/>
<evidence type="ECO:0000313" key="10">
    <source>
        <dbReference type="Proteomes" id="UP000028492"/>
    </source>
</evidence>
<evidence type="ECO:0000256" key="3">
    <source>
        <dbReference type="ARBA" id="ARBA00011738"/>
    </source>
</evidence>
<dbReference type="EMBL" id="CP008953">
    <property type="protein sequence ID" value="AIG81227.1"/>
    <property type="molecule type" value="Genomic_DNA"/>
</dbReference>
<dbReference type="eggNOG" id="COG1167">
    <property type="taxonomic scope" value="Bacteria"/>
</dbReference>
<dbReference type="AlphaFoldDB" id="A0A075V4E0"/>
<comment type="cofactor">
    <cofactor evidence="1">
        <name>pyridoxal 5'-phosphate</name>
        <dbReference type="ChEBI" id="CHEBI:597326"/>
    </cofactor>
</comment>
<dbReference type="HOGENOM" id="CLU_017584_0_6_11"/>
<feature type="domain" description="Aminotransferase class I/classII large" evidence="8">
    <location>
        <begin position="94"/>
        <end position="425"/>
    </location>
</feature>
<keyword evidence="4" id="KW-0032">Aminotransferase</keyword>
<dbReference type="InterPro" id="IPR050859">
    <property type="entry name" value="Class-I_PLP-dep_aminotransf"/>
</dbReference>
<comment type="subunit">
    <text evidence="3">Homodimer.</text>
</comment>
<dbReference type="FunFam" id="3.40.640.10:FF:000053">
    <property type="entry name" value="Aminotransferase, class I"/>
    <property type="match status" value="1"/>
</dbReference>
<dbReference type="GO" id="GO:1901605">
    <property type="term" value="P:alpha-amino acid metabolic process"/>
    <property type="evidence" value="ECO:0007669"/>
    <property type="project" value="TreeGrafter"/>
</dbReference>
<dbReference type="CDD" id="cd00609">
    <property type="entry name" value="AAT_like"/>
    <property type="match status" value="1"/>
</dbReference>
<gene>
    <name evidence="9" type="ORF">AJAP_42270</name>
</gene>
<dbReference type="GO" id="GO:0008483">
    <property type="term" value="F:transaminase activity"/>
    <property type="evidence" value="ECO:0007669"/>
    <property type="project" value="UniProtKB-KW"/>
</dbReference>
<keyword evidence="10" id="KW-1185">Reference proteome</keyword>
<keyword evidence="6" id="KW-0663">Pyridoxal phosphate</keyword>
<dbReference type="STRING" id="208439.AJAP_42270"/>
<dbReference type="Pfam" id="PF00155">
    <property type="entry name" value="Aminotran_1_2"/>
    <property type="match status" value="1"/>
</dbReference>